<dbReference type="AlphaFoldDB" id="A0A926DD21"/>
<reference evidence="2" key="1">
    <citation type="submission" date="2020-08" db="EMBL/GenBank/DDBJ databases">
        <title>Genome public.</title>
        <authorList>
            <person name="Liu C."/>
            <person name="Sun Q."/>
        </authorList>
    </citation>
    <scope>NUCLEOTIDE SEQUENCE</scope>
    <source>
        <strain evidence="2">BX7</strain>
    </source>
</reference>
<sequence length="50" mass="5662">MHEINQGVHCDVKNCHYHDQHDHCTADVIHVGPTNADCCQATECATFKKR</sequence>
<dbReference type="RefSeq" id="WP_249299334.1">
    <property type="nucleotide sequence ID" value="NZ_JACRSP010000001.1"/>
</dbReference>
<evidence type="ECO:0000259" key="1">
    <source>
        <dbReference type="Pfam" id="PF07561"/>
    </source>
</evidence>
<protein>
    <submittedName>
        <fullName evidence="2">DUF1540 domain-containing protein</fullName>
    </submittedName>
</protein>
<evidence type="ECO:0000313" key="2">
    <source>
        <dbReference type="EMBL" id="MBC8535602.1"/>
    </source>
</evidence>
<proteinExistence type="predicted"/>
<evidence type="ECO:0000313" key="3">
    <source>
        <dbReference type="Proteomes" id="UP000620366"/>
    </source>
</evidence>
<dbReference type="Proteomes" id="UP000620366">
    <property type="component" value="Unassembled WGS sequence"/>
</dbReference>
<accession>A0A926DD21</accession>
<dbReference type="InterPro" id="IPR011437">
    <property type="entry name" value="DUF1540"/>
</dbReference>
<keyword evidence="3" id="KW-1185">Reference proteome</keyword>
<dbReference type="Pfam" id="PF07561">
    <property type="entry name" value="DUF1540"/>
    <property type="match status" value="1"/>
</dbReference>
<dbReference type="EMBL" id="JACRSP010000001">
    <property type="protein sequence ID" value="MBC8535602.1"/>
    <property type="molecule type" value="Genomic_DNA"/>
</dbReference>
<gene>
    <name evidence="2" type="ORF">H8695_02705</name>
</gene>
<name>A0A926DD21_9FIRM</name>
<organism evidence="2 3">
    <name type="scientific">Feifania hominis</name>
    <dbReference type="NCBI Taxonomy" id="2763660"/>
    <lineage>
        <taxon>Bacteria</taxon>
        <taxon>Bacillati</taxon>
        <taxon>Bacillota</taxon>
        <taxon>Clostridia</taxon>
        <taxon>Eubacteriales</taxon>
        <taxon>Feifaniaceae</taxon>
        <taxon>Feifania</taxon>
    </lineage>
</organism>
<feature type="domain" description="DUF1540" evidence="1">
    <location>
        <begin position="8"/>
        <end position="47"/>
    </location>
</feature>
<comment type="caution">
    <text evidence="2">The sequence shown here is derived from an EMBL/GenBank/DDBJ whole genome shotgun (WGS) entry which is preliminary data.</text>
</comment>